<dbReference type="InterPro" id="IPR005162">
    <property type="entry name" value="Retrotrans_gag_dom"/>
</dbReference>
<feature type="non-terminal residue" evidence="2">
    <location>
        <position position="1"/>
    </location>
</feature>
<reference evidence="2" key="1">
    <citation type="submission" date="2009-12" db="EMBL/GenBank/DDBJ databases">
        <title>Analysis of host pathogen interaction in tikka disease of groundnut using fluorescent based cDNA-AFLP.</title>
        <authorList>
            <person name="Kumar D."/>
            <person name="Kirti P.B."/>
        </authorList>
    </citation>
    <scope>NUCLEOTIDE SEQUENCE</scope>
</reference>
<dbReference type="EMBL" id="GU326972">
    <property type="protein sequence ID" value="ADK60821.1"/>
    <property type="molecule type" value="mRNA"/>
</dbReference>
<dbReference type="Pfam" id="PF03732">
    <property type="entry name" value="Retrotrans_gag"/>
    <property type="match status" value="1"/>
</dbReference>
<proteinExistence type="evidence at transcript level"/>
<evidence type="ECO:0000259" key="1">
    <source>
        <dbReference type="Pfam" id="PF03732"/>
    </source>
</evidence>
<dbReference type="PANTHER" id="PTHR33223:SF11">
    <property type="entry name" value="ELEMENT PROTEIN, PUTATIVE-RELATED"/>
    <property type="match status" value="1"/>
</dbReference>
<accession>E2DZQ2</accession>
<organism evidence="2">
    <name type="scientific">Arachis diogoi</name>
    <dbReference type="NCBI Taxonomy" id="170720"/>
    <lineage>
        <taxon>Eukaryota</taxon>
        <taxon>Viridiplantae</taxon>
        <taxon>Streptophyta</taxon>
        <taxon>Embryophyta</taxon>
        <taxon>Tracheophyta</taxon>
        <taxon>Spermatophyta</taxon>
        <taxon>Magnoliopsida</taxon>
        <taxon>eudicotyledons</taxon>
        <taxon>Gunneridae</taxon>
        <taxon>Pentapetalae</taxon>
        <taxon>rosids</taxon>
        <taxon>fabids</taxon>
        <taxon>Fabales</taxon>
        <taxon>Fabaceae</taxon>
        <taxon>Papilionoideae</taxon>
        <taxon>50 kb inversion clade</taxon>
        <taxon>dalbergioids sensu lato</taxon>
        <taxon>Dalbergieae</taxon>
        <taxon>Pterocarpus clade</taxon>
        <taxon>Arachis</taxon>
    </lineage>
</organism>
<sequence>NGVNPEVYRLMLFHFAVRDRARIWLDSQPKENLDSWEKLVNAFLAKFFSPQKMSKIRVEVQTFKQKDGELV</sequence>
<feature type="domain" description="Retrotransposon gag" evidence="1">
    <location>
        <begin position="12"/>
        <end position="68"/>
    </location>
</feature>
<name>E2DZQ2_9FABA</name>
<feature type="non-terminal residue" evidence="2">
    <location>
        <position position="71"/>
    </location>
</feature>
<dbReference type="AlphaFoldDB" id="E2DZQ2"/>
<evidence type="ECO:0000313" key="2">
    <source>
        <dbReference type="EMBL" id="ADK60821.1"/>
    </source>
</evidence>
<dbReference type="PANTHER" id="PTHR33223">
    <property type="entry name" value="CCHC-TYPE DOMAIN-CONTAINING PROTEIN"/>
    <property type="match status" value="1"/>
</dbReference>
<protein>
    <submittedName>
        <fullName evidence="2">Retrotransposon gag protein</fullName>
    </submittedName>
</protein>